<dbReference type="NCBIfam" id="NF007128">
    <property type="entry name" value="PRK09569.1"/>
    <property type="match status" value="1"/>
</dbReference>
<dbReference type="PANTHER" id="PTHR11739">
    <property type="entry name" value="CITRATE SYNTHASE"/>
    <property type="match status" value="1"/>
</dbReference>
<dbReference type="GeneID" id="30964420"/>
<dbReference type="FunFam" id="1.10.580.10:FF:000001">
    <property type="entry name" value="Citrate synthase"/>
    <property type="match status" value="1"/>
</dbReference>
<comment type="subcellular location">
    <subcellularLocation>
        <location evidence="1">Mitochondrion</location>
    </subcellularLocation>
</comment>
<dbReference type="SUPFAM" id="SSF48256">
    <property type="entry name" value="Citrate synthase"/>
    <property type="match status" value="1"/>
</dbReference>
<dbReference type="OrthoDB" id="8017587at2759"/>
<dbReference type="RefSeq" id="XP_020045719.1">
    <property type="nucleotide sequence ID" value="XM_020190784.1"/>
</dbReference>
<organism evidence="7 8">
    <name type="scientific">Ascoidea rubescens DSM 1968</name>
    <dbReference type="NCBI Taxonomy" id="1344418"/>
    <lineage>
        <taxon>Eukaryota</taxon>
        <taxon>Fungi</taxon>
        <taxon>Dikarya</taxon>
        <taxon>Ascomycota</taxon>
        <taxon>Saccharomycotina</taxon>
        <taxon>Saccharomycetes</taxon>
        <taxon>Ascoideaceae</taxon>
        <taxon>Ascoidea</taxon>
    </lineage>
</organism>
<keyword evidence="3 6" id="KW-0808">Transferase</keyword>
<proteinExistence type="inferred from homology"/>
<dbReference type="Gene3D" id="1.10.230.10">
    <property type="entry name" value="Cytochrome P450-Terp, domain 2"/>
    <property type="match status" value="1"/>
</dbReference>
<dbReference type="GO" id="GO:0036440">
    <property type="term" value="F:citrate synthase activity"/>
    <property type="evidence" value="ECO:0007669"/>
    <property type="project" value="EnsemblFungi"/>
</dbReference>
<dbReference type="PRINTS" id="PR00143">
    <property type="entry name" value="CITRTSNTHASE"/>
</dbReference>
<protein>
    <recommendedName>
        <fullName evidence="6">Citrate synthase</fullName>
    </recommendedName>
</protein>
<dbReference type="PANTHER" id="PTHR11739:SF15">
    <property type="entry name" value="CITRATE SYNTHASE 3, MITOCHONDRIAL"/>
    <property type="match status" value="1"/>
</dbReference>
<evidence type="ECO:0000256" key="2">
    <source>
        <dbReference type="ARBA" id="ARBA00010566"/>
    </source>
</evidence>
<dbReference type="GO" id="GO:0050440">
    <property type="term" value="F:2-methylcitrate synthase activity"/>
    <property type="evidence" value="ECO:0007669"/>
    <property type="project" value="EnsemblFungi"/>
</dbReference>
<reference evidence="8" key="1">
    <citation type="submission" date="2016-05" db="EMBL/GenBank/DDBJ databases">
        <title>Comparative genomics of biotechnologically important yeasts.</title>
        <authorList>
            <consortium name="DOE Joint Genome Institute"/>
            <person name="Riley R."/>
            <person name="Haridas S."/>
            <person name="Wolfe K.H."/>
            <person name="Lopes M.R."/>
            <person name="Hittinger C.T."/>
            <person name="Goker M."/>
            <person name="Salamov A."/>
            <person name="Wisecaver J."/>
            <person name="Long T.M."/>
            <person name="Aerts A.L."/>
            <person name="Barry K."/>
            <person name="Choi C."/>
            <person name="Clum A."/>
            <person name="Coughlan A.Y."/>
            <person name="Deshpande S."/>
            <person name="Douglass A.P."/>
            <person name="Hanson S.J."/>
            <person name="Klenk H.-P."/>
            <person name="Labutti K."/>
            <person name="Lapidus A."/>
            <person name="Lindquist E."/>
            <person name="Lipzen A."/>
            <person name="Meier-Kolthoff J.P."/>
            <person name="Ohm R.A."/>
            <person name="Otillar R.P."/>
            <person name="Pangilinan J."/>
            <person name="Peng Y."/>
            <person name="Rokas A."/>
            <person name="Rosa C.A."/>
            <person name="Scheuner C."/>
            <person name="Sibirny A.A."/>
            <person name="Slot J.C."/>
            <person name="Stielow J.B."/>
            <person name="Sun H."/>
            <person name="Kurtzman C.P."/>
            <person name="Blackwell M."/>
            <person name="Grigoriev I.V."/>
            <person name="Jeffries T.W."/>
        </authorList>
    </citation>
    <scope>NUCLEOTIDE SEQUENCE [LARGE SCALE GENOMIC DNA]</scope>
    <source>
        <strain evidence="8">DSM 1968</strain>
    </source>
</reference>
<keyword evidence="4" id="KW-0809">Transit peptide</keyword>
<dbReference type="STRING" id="1344418.A0A1D2VCV8"/>
<name>A0A1D2VCV8_9ASCO</name>
<dbReference type="InParanoid" id="A0A1D2VCV8"/>
<evidence type="ECO:0000313" key="8">
    <source>
        <dbReference type="Proteomes" id="UP000095038"/>
    </source>
</evidence>
<evidence type="ECO:0000313" key="7">
    <source>
        <dbReference type="EMBL" id="ODV59412.1"/>
    </source>
</evidence>
<accession>A0A1D2VCV8</accession>
<keyword evidence="8" id="KW-1185">Reference proteome</keyword>
<dbReference type="GO" id="GO:0006099">
    <property type="term" value="P:tricarboxylic acid cycle"/>
    <property type="evidence" value="ECO:0007669"/>
    <property type="project" value="EnsemblFungi"/>
</dbReference>
<dbReference type="InterPro" id="IPR016143">
    <property type="entry name" value="Citrate_synth-like_sm_a-sub"/>
</dbReference>
<dbReference type="Gene3D" id="1.10.580.10">
    <property type="entry name" value="Citrate Synthase, domain 1"/>
    <property type="match status" value="1"/>
</dbReference>
<dbReference type="PROSITE" id="PS00480">
    <property type="entry name" value="CITRATE_SYNTHASE"/>
    <property type="match status" value="1"/>
</dbReference>
<sequence>MFSKSIANPLLASTVKSTFKSNLRTYATAGKDLKSTLISIIPERKEAFLKVKKEYSDKTIGELTVGQCLGGMRGTKSLYWESSVLDPNEGIRFHNKTIDECQEFLPKSKHEIGDKLSIFLPESMFWYLLTGQVPTQEQVNAFSKELAEKAELPAYCEKILDSLPSTLHPMTQMSIAISALNHDSLFAKAYEKGIAKADYWEYVFDDVINLIAKLPAIAGKIYQNTYKTDILKSKNTSELGQLNKDQDWSYNIASFLGMTEKDSLNINNFSTTESKDFVNLVRLYCALHGDHEGGNVSSHATHLVGSALSDPYLSYSAGIQGLAGPLHGLAAQEVVRFITTMKEKLVGNGDKLPSDEKIVEYLWSILNSGRVIPGYGHAVLRKPDPRFKAMLEFGLARPSIAENDIFFQFVHKLSQVAPGVLTEHGKTKNPYPNVDSGSGILFYHYGIKETLYFTVIFGCSRALGPLNQLIWDRILGLPIERPKSIDLATIAKLSK</sequence>
<dbReference type="GO" id="GO:0019629">
    <property type="term" value="P:propionate catabolic process, 2-methylcitrate cycle"/>
    <property type="evidence" value="ECO:0007669"/>
    <property type="project" value="EnsemblFungi"/>
</dbReference>
<evidence type="ECO:0000256" key="4">
    <source>
        <dbReference type="ARBA" id="ARBA00022946"/>
    </source>
</evidence>
<dbReference type="GO" id="GO:0005759">
    <property type="term" value="C:mitochondrial matrix"/>
    <property type="evidence" value="ECO:0007669"/>
    <property type="project" value="TreeGrafter"/>
</dbReference>
<dbReference type="GO" id="GO:0005975">
    <property type="term" value="P:carbohydrate metabolic process"/>
    <property type="evidence" value="ECO:0007669"/>
    <property type="project" value="TreeGrafter"/>
</dbReference>
<dbReference type="InterPro" id="IPR016142">
    <property type="entry name" value="Citrate_synth-like_lrg_a-sub"/>
</dbReference>
<comment type="similarity">
    <text evidence="2 6">Belongs to the citrate synthase family.</text>
</comment>
<evidence type="ECO:0000256" key="1">
    <source>
        <dbReference type="ARBA" id="ARBA00004173"/>
    </source>
</evidence>
<dbReference type="FunCoup" id="A0A1D2VCV8">
    <property type="interactions" value="185"/>
</dbReference>
<evidence type="ECO:0000256" key="3">
    <source>
        <dbReference type="ARBA" id="ARBA00022679"/>
    </source>
</evidence>
<dbReference type="EMBL" id="KV454486">
    <property type="protein sequence ID" value="ODV59412.1"/>
    <property type="molecule type" value="Genomic_DNA"/>
</dbReference>
<dbReference type="AlphaFoldDB" id="A0A1D2VCV8"/>
<evidence type="ECO:0000256" key="5">
    <source>
        <dbReference type="ARBA" id="ARBA00023128"/>
    </source>
</evidence>
<dbReference type="InterPro" id="IPR019810">
    <property type="entry name" value="Citrate_synthase_AS"/>
</dbReference>
<dbReference type="Proteomes" id="UP000095038">
    <property type="component" value="Unassembled WGS sequence"/>
</dbReference>
<dbReference type="InterPro" id="IPR036969">
    <property type="entry name" value="Citrate_synthase_sf"/>
</dbReference>
<gene>
    <name evidence="7" type="ORF">ASCRUDRAFT_37633</name>
</gene>
<dbReference type="InterPro" id="IPR002020">
    <property type="entry name" value="Citrate_synthase"/>
</dbReference>
<evidence type="ECO:0000256" key="6">
    <source>
        <dbReference type="RuleBase" id="RU000441"/>
    </source>
</evidence>
<keyword evidence="5" id="KW-0496">Mitochondrion</keyword>
<dbReference type="Pfam" id="PF00285">
    <property type="entry name" value="Citrate_synt"/>
    <property type="match status" value="1"/>
</dbReference>